<evidence type="ECO:0000313" key="2">
    <source>
        <dbReference type="Ensembl" id="ENSCSAVP00000008330.1"/>
    </source>
</evidence>
<name>H2YSM0_CIOSA</name>
<accession>H2YSM0</accession>
<evidence type="ECO:0000313" key="3">
    <source>
        <dbReference type="Proteomes" id="UP000007875"/>
    </source>
</evidence>
<protein>
    <recommendedName>
        <fullName evidence="4">Hexosyltransferase</fullName>
    </recommendedName>
</protein>
<feature type="signal peptide" evidence="1">
    <location>
        <begin position="1"/>
        <end position="25"/>
    </location>
</feature>
<proteinExistence type="predicted"/>
<evidence type="ECO:0000256" key="1">
    <source>
        <dbReference type="SAM" id="SignalP"/>
    </source>
</evidence>
<keyword evidence="1" id="KW-0732">Signal</keyword>
<feature type="chain" id="PRO_5003577998" description="Hexosyltransferase" evidence="1">
    <location>
        <begin position="26"/>
        <end position="123"/>
    </location>
</feature>
<reference evidence="2" key="3">
    <citation type="submission" date="2025-09" db="UniProtKB">
        <authorList>
            <consortium name="Ensembl"/>
        </authorList>
    </citation>
    <scope>IDENTIFICATION</scope>
</reference>
<sequence>MKLSSIDSCLLLTVVSLTLLCSVHLYQRSVEQYMSYYRRKIVVDSETIQLTTESANLEANLVGNFYLSEPRKILMNLCHMDECSKHKAHRWRMIMFVKSSVGNTRQRELIRKTWGSLSRINGG</sequence>
<dbReference type="HOGENOM" id="CLU_2020380_0_0_1"/>
<evidence type="ECO:0008006" key="4">
    <source>
        <dbReference type="Google" id="ProtNLM"/>
    </source>
</evidence>
<dbReference type="Proteomes" id="UP000007875">
    <property type="component" value="Unassembled WGS sequence"/>
</dbReference>
<dbReference type="AlphaFoldDB" id="H2YSM0"/>
<dbReference type="InParanoid" id="H2YSM0"/>
<organism evidence="2 3">
    <name type="scientific">Ciona savignyi</name>
    <name type="common">Pacific transparent sea squirt</name>
    <dbReference type="NCBI Taxonomy" id="51511"/>
    <lineage>
        <taxon>Eukaryota</taxon>
        <taxon>Metazoa</taxon>
        <taxon>Chordata</taxon>
        <taxon>Tunicata</taxon>
        <taxon>Ascidiacea</taxon>
        <taxon>Phlebobranchia</taxon>
        <taxon>Cionidae</taxon>
        <taxon>Ciona</taxon>
    </lineage>
</organism>
<keyword evidence="3" id="KW-1185">Reference proteome</keyword>
<reference evidence="2" key="2">
    <citation type="submission" date="2025-08" db="UniProtKB">
        <authorList>
            <consortium name="Ensembl"/>
        </authorList>
    </citation>
    <scope>IDENTIFICATION</scope>
</reference>
<reference evidence="3" key="1">
    <citation type="submission" date="2003-08" db="EMBL/GenBank/DDBJ databases">
        <authorList>
            <person name="Birren B."/>
            <person name="Nusbaum C."/>
            <person name="Abebe A."/>
            <person name="Abouelleil A."/>
            <person name="Adekoya E."/>
            <person name="Ait-zahra M."/>
            <person name="Allen N."/>
            <person name="Allen T."/>
            <person name="An P."/>
            <person name="Anderson M."/>
            <person name="Anderson S."/>
            <person name="Arachchi H."/>
            <person name="Armbruster J."/>
            <person name="Bachantsang P."/>
            <person name="Baldwin J."/>
            <person name="Barry A."/>
            <person name="Bayul T."/>
            <person name="Blitshsteyn B."/>
            <person name="Bloom T."/>
            <person name="Blye J."/>
            <person name="Boguslavskiy L."/>
            <person name="Borowsky M."/>
            <person name="Boukhgalter B."/>
            <person name="Brunache A."/>
            <person name="Butler J."/>
            <person name="Calixte N."/>
            <person name="Calvo S."/>
            <person name="Camarata J."/>
            <person name="Campo K."/>
            <person name="Chang J."/>
            <person name="Cheshatsang Y."/>
            <person name="Citroen M."/>
            <person name="Collymore A."/>
            <person name="Considine T."/>
            <person name="Cook A."/>
            <person name="Cooke P."/>
            <person name="Corum B."/>
            <person name="Cuomo C."/>
            <person name="David R."/>
            <person name="Dawoe T."/>
            <person name="Degray S."/>
            <person name="Dodge S."/>
            <person name="Dooley K."/>
            <person name="Dorje P."/>
            <person name="Dorjee K."/>
            <person name="Dorris L."/>
            <person name="Duffey N."/>
            <person name="Dupes A."/>
            <person name="Elkins T."/>
            <person name="Engels R."/>
            <person name="Erickson J."/>
            <person name="Farina A."/>
            <person name="Faro S."/>
            <person name="Ferreira P."/>
            <person name="Fischer H."/>
            <person name="Fitzgerald M."/>
            <person name="Foley K."/>
            <person name="Gage D."/>
            <person name="Galagan J."/>
            <person name="Gearin G."/>
            <person name="Gnerre S."/>
            <person name="Gnirke A."/>
            <person name="Goyette A."/>
            <person name="Graham J."/>
            <person name="Grandbois E."/>
            <person name="Gyaltsen K."/>
            <person name="Hafez N."/>
            <person name="Hagopian D."/>
            <person name="Hagos B."/>
            <person name="Hall J."/>
            <person name="Hatcher B."/>
            <person name="Heller A."/>
            <person name="Higgins H."/>
            <person name="Honan T."/>
            <person name="Horn A."/>
            <person name="Houde N."/>
            <person name="Hughes L."/>
            <person name="Hulme W."/>
            <person name="Husby E."/>
            <person name="Iliev I."/>
            <person name="Jaffe D."/>
            <person name="Jones C."/>
            <person name="Kamal M."/>
            <person name="Kamat A."/>
            <person name="Kamvysselis M."/>
            <person name="Karlsson E."/>
            <person name="Kells C."/>
            <person name="Kieu A."/>
            <person name="Kisner P."/>
            <person name="Kodira C."/>
            <person name="Kulbokas E."/>
            <person name="Labutti K."/>
            <person name="Lama D."/>
            <person name="Landers T."/>
            <person name="Leger J."/>
            <person name="Levine S."/>
            <person name="Lewis D."/>
            <person name="Lewis T."/>
            <person name="Lindblad-toh K."/>
            <person name="Liu X."/>
            <person name="Lokyitsang T."/>
            <person name="Lokyitsang Y."/>
            <person name="Lucien O."/>
            <person name="Lui A."/>
            <person name="Ma L.J."/>
            <person name="Mabbitt R."/>
            <person name="Macdonald J."/>
            <person name="Maclean C."/>
            <person name="Major J."/>
            <person name="Manning J."/>
            <person name="Marabella R."/>
            <person name="Maru K."/>
            <person name="Matthews C."/>
            <person name="Mauceli E."/>
            <person name="Mccarthy M."/>
            <person name="Mcdonough S."/>
            <person name="Mcghee T."/>
            <person name="Meldrim J."/>
            <person name="Meneus L."/>
            <person name="Mesirov J."/>
            <person name="Mihalev A."/>
            <person name="Mihova T."/>
            <person name="Mikkelsen T."/>
            <person name="Mlenga V."/>
            <person name="Moru K."/>
            <person name="Mozes J."/>
            <person name="Mulrain L."/>
            <person name="Munson G."/>
            <person name="Naylor J."/>
            <person name="Newes C."/>
            <person name="Nguyen C."/>
            <person name="Nguyen N."/>
            <person name="Nguyen T."/>
            <person name="Nicol R."/>
            <person name="Nielsen C."/>
            <person name="Nizzari M."/>
            <person name="Norbu C."/>
            <person name="Norbu N."/>
            <person name="O'donnell P."/>
            <person name="Okoawo O."/>
            <person name="O'leary S."/>
            <person name="Omotosho B."/>
            <person name="O'neill K."/>
            <person name="Osman S."/>
            <person name="Parker S."/>
            <person name="Perrin D."/>
            <person name="Phunkhang P."/>
            <person name="Piqani B."/>
            <person name="Purcell S."/>
            <person name="Rachupka T."/>
            <person name="Ramasamy U."/>
            <person name="Rameau R."/>
            <person name="Ray V."/>
            <person name="Raymond C."/>
            <person name="Retta R."/>
            <person name="Richardson S."/>
            <person name="Rise C."/>
            <person name="Rodriguez J."/>
            <person name="Rogers J."/>
            <person name="Rogov P."/>
            <person name="Rutman M."/>
            <person name="Schupbach R."/>
            <person name="Seaman C."/>
            <person name="Settipalli S."/>
            <person name="Sharpe T."/>
            <person name="Sheridan J."/>
            <person name="Sherpa N."/>
            <person name="Shi J."/>
            <person name="Smirnov S."/>
            <person name="Smith C."/>
            <person name="Sougnez C."/>
            <person name="Spencer B."/>
            <person name="Stalker J."/>
            <person name="Stange-thomann N."/>
            <person name="Stavropoulos S."/>
            <person name="Stetson K."/>
            <person name="Stone C."/>
            <person name="Stone S."/>
            <person name="Stubbs M."/>
            <person name="Talamas J."/>
            <person name="Tchuinga P."/>
            <person name="Tenzing P."/>
            <person name="Tesfaye S."/>
            <person name="Theodore J."/>
            <person name="Thoulutsang Y."/>
            <person name="Topham K."/>
            <person name="Towey S."/>
            <person name="Tsamla T."/>
            <person name="Tsomo N."/>
            <person name="Vallee D."/>
            <person name="Vassiliev H."/>
            <person name="Venkataraman V."/>
            <person name="Vinson J."/>
            <person name="Vo A."/>
            <person name="Wade C."/>
            <person name="Wang S."/>
            <person name="Wangchuk T."/>
            <person name="Wangdi T."/>
            <person name="Whittaker C."/>
            <person name="Wilkinson J."/>
            <person name="Wu Y."/>
            <person name="Wyman D."/>
            <person name="Yadav S."/>
            <person name="Yang S."/>
            <person name="Yang X."/>
            <person name="Yeager S."/>
            <person name="Yee E."/>
            <person name="Young G."/>
            <person name="Zainoun J."/>
            <person name="Zembeck L."/>
            <person name="Zimmer A."/>
            <person name="Zody M."/>
            <person name="Lander E."/>
        </authorList>
    </citation>
    <scope>NUCLEOTIDE SEQUENCE [LARGE SCALE GENOMIC DNA]</scope>
</reference>
<dbReference type="Ensembl" id="ENSCSAVT00000008438.1">
    <property type="protein sequence ID" value="ENSCSAVP00000008330.1"/>
    <property type="gene ID" value="ENSCSAVG00000004953.1"/>
</dbReference>